<dbReference type="SUPFAM" id="SSF55961">
    <property type="entry name" value="Bet v1-like"/>
    <property type="match status" value="1"/>
</dbReference>
<dbReference type="Proteomes" id="UP001172082">
    <property type="component" value="Unassembled WGS sequence"/>
</dbReference>
<dbReference type="PANTHER" id="PTHR36166">
    <property type="entry name" value="CHROMOSOME 9, WHOLE GENOME SHOTGUN SEQUENCE"/>
    <property type="match status" value="1"/>
</dbReference>
<comment type="caution">
    <text evidence="1">The sequence shown here is derived from an EMBL/GenBank/DDBJ whole genome shotgun (WGS) entry which is preliminary data.</text>
</comment>
<evidence type="ECO:0000313" key="1">
    <source>
        <dbReference type="EMBL" id="MDN5204557.1"/>
    </source>
</evidence>
<organism evidence="1 2">
    <name type="scientific">Splendidivirga corallicola</name>
    <dbReference type="NCBI Taxonomy" id="3051826"/>
    <lineage>
        <taxon>Bacteria</taxon>
        <taxon>Pseudomonadati</taxon>
        <taxon>Bacteroidota</taxon>
        <taxon>Cytophagia</taxon>
        <taxon>Cytophagales</taxon>
        <taxon>Splendidivirgaceae</taxon>
        <taxon>Splendidivirga</taxon>
    </lineage>
</organism>
<gene>
    <name evidence="1" type="ORF">QQ008_24405</name>
</gene>
<sequence>MKSIDTNILIHSTPDIVWGVLMDFNSYPEWNPFITSIEGEARKGATLKNTIRVNDKSAQVFKPTILELKPKKEFRWLGHLFVRGLFDGEHYFLIEQVGKTSVRLTHGEKFSGLLAGTLMKIIGENTKNGFEAMNKALKKRVEAINN</sequence>
<protein>
    <submittedName>
        <fullName evidence="1">SRPBCC domain-containing protein</fullName>
    </submittedName>
</protein>
<dbReference type="EMBL" id="JAUJEA010000012">
    <property type="protein sequence ID" value="MDN5204557.1"/>
    <property type="molecule type" value="Genomic_DNA"/>
</dbReference>
<keyword evidence="2" id="KW-1185">Reference proteome</keyword>
<accession>A0ABT8KX75</accession>
<dbReference type="RefSeq" id="WP_346754581.1">
    <property type="nucleotide sequence ID" value="NZ_JAUJEA010000012.1"/>
</dbReference>
<dbReference type="Gene3D" id="3.30.530.20">
    <property type="match status" value="1"/>
</dbReference>
<evidence type="ECO:0000313" key="2">
    <source>
        <dbReference type="Proteomes" id="UP001172082"/>
    </source>
</evidence>
<dbReference type="InterPro" id="IPR019587">
    <property type="entry name" value="Polyketide_cyclase/dehydratase"/>
</dbReference>
<dbReference type="PANTHER" id="PTHR36166:SF1">
    <property type="entry name" value="SRPBCC DOMAIN-CONTAINING PROTEIN"/>
    <property type="match status" value="1"/>
</dbReference>
<proteinExistence type="predicted"/>
<dbReference type="Pfam" id="PF10604">
    <property type="entry name" value="Polyketide_cyc2"/>
    <property type="match status" value="1"/>
</dbReference>
<name>A0ABT8KX75_9BACT</name>
<dbReference type="InterPro" id="IPR023393">
    <property type="entry name" value="START-like_dom_sf"/>
</dbReference>
<dbReference type="CDD" id="cd07822">
    <property type="entry name" value="SRPBCC_4"/>
    <property type="match status" value="1"/>
</dbReference>
<reference evidence="1" key="1">
    <citation type="submission" date="2023-06" db="EMBL/GenBank/DDBJ databases">
        <title>Genomic of Parafulvivirga corallium.</title>
        <authorList>
            <person name="Wang G."/>
        </authorList>
    </citation>
    <scope>NUCLEOTIDE SEQUENCE</scope>
    <source>
        <strain evidence="1">BMA10</strain>
    </source>
</reference>